<sequence>MKTLKLAFRLLLERPARLAFTTLATAAAVGLVIWISSGYEALEKTYDEYSNLALGRYELTVAPIQLDEGVYVSEKVLAELRKDPSVRDADPMDSLRLAIRIDPKLNERGANAGNREDSSGKSAAGLSPASGANGVESLRSPQGPDGPGSGPNARLPSLRFIATDASLPPFDLSAGVWFERESLETLSVVLRKDVAEGRGLAVGDYLSVEFAQPNAEGDTEVLLQVIGLLDAPSLSGAEAVGIPMLVPGSGEAFVTAATLEKMTGQAAQIRLLGIALDPNTDITKFRFGWAPRLNAFATPVQFQEAFEIEEALDQAAAAQNVRMQSYAATGIAMVVAMLVIFCSLSMGVTERIRQFAILRAICMTRFQIGFLITFEGMALGVVGLFVGVGIAWLVLRAIAATYDQMLYHGIGLGVWTLTLACLAALGGAALASLFPIYRAVRVKPLDAMIPIQSSAIHQSLSWWWTIVGLLLIAVNPLLTFVLPPSEERVYLSMAIGFGSMTVGFILIAPLVVVLVDLGLSPLLTRLFGVDPKLLASQISNNLWRTVGASIAMAFGLGLFVGIQVWGFTMLEAFIPGNWSPDAIAVMEPGLPKHVAARIASVDGVDADRCLPLVVEQPRLIDDITGSAQRPSVTRQDNVVIVGLDPRAALLAPNSLLEFDWVAGSREEAVMQMQQGHACVVPDHFLEETGLSVGDSIALAPPRNSAHPAIYRIAGAVRLPGWHWQTKLTGLRPRTHRAAALVFADYESVAEDFDLPVASHVWFSYADSIERSERSTTQIKEMVTQLLEQEMRRRSGGLSAADADTLRPQDPSVRVVAVQGIRDHLQGAARRWIWVISQVPLISLVIACLGLLNVMLASVRARRWEFGVLRSIGFTSSDLTRAIFLEGLLIAIVAALLSVGFGLLGGWCGSAMAQYISFFGGLHPPMVIPWLPIIAGVCLVLTLGLFTAAWPAISIGRTRPMRLLQQGRDFV</sequence>
<evidence type="ECO:0000256" key="4">
    <source>
        <dbReference type="ARBA" id="ARBA00022989"/>
    </source>
</evidence>
<evidence type="ECO:0000259" key="9">
    <source>
        <dbReference type="Pfam" id="PF02687"/>
    </source>
</evidence>
<dbReference type="InterPro" id="IPR050250">
    <property type="entry name" value="Macrolide_Exporter_MacB"/>
</dbReference>
<gene>
    <name evidence="10" type="primary">macB_7</name>
    <name evidence="10" type="ORF">FF011L_35400</name>
</gene>
<dbReference type="GO" id="GO:0005886">
    <property type="term" value="C:plasma membrane"/>
    <property type="evidence" value="ECO:0007669"/>
    <property type="project" value="UniProtKB-SubCell"/>
</dbReference>
<dbReference type="KEGG" id="rml:FF011L_35400"/>
<reference evidence="10 11" key="1">
    <citation type="submission" date="2019-02" db="EMBL/GenBank/DDBJ databases">
        <title>Deep-cultivation of Planctomycetes and their phenomic and genomic characterization uncovers novel biology.</title>
        <authorList>
            <person name="Wiegand S."/>
            <person name="Jogler M."/>
            <person name="Boedeker C."/>
            <person name="Pinto D."/>
            <person name="Vollmers J."/>
            <person name="Rivas-Marin E."/>
            <person name="Kohn T."/>
            <person name="Peeters S.H."/>
            <person name="Heuer A."/>
            <person name="Rast P."/>
            <person name="Oberbeckmann S."/>
            <person name="Bunk B."/>
            <person name="Jeske O."/>
            <person name="Meyerdierks A."/>
            <person name="Storesund J.E."/>
            <person name="Kallscheuer N."/>
            <person name="Luecker S."/>
            <person name="Lage O.M."/>
            <person name="Pohl T."/>
            <person name="Merkel B.J."/>
            <person name="Hornburger P."/>
            <person name="Mueller R.-W."/>
            <person name="Bruemmer F."/>
            <person name="Labrenz M."/>
            <person name="Spormann A.M."/>
            <person name="Op den Camp H."/>
            <person name="Overmann J."/>
            <person name="Amann R."/>
            <person name="Jetten M.S.M."/>
            <person name="Mascher T."/>
            <person name="Medema M.H."/>
            <person name="Devos D.P."/>
            <person name="Kaster A.-K."/>
            <person name="Ovreas L."/>
            <person name="Rohde M."/>
            <person name="Galperin M.Y."/>
            <person name="Jogler C."/>
        </authorList>
    </citation>
    <scope>NUCLEOTIDE SEQUENCE [LARGE SCALE GENOMIC DNA]</scope>
    <source>
        <strain evidence="10 11">FF011L</strain>
    </source>
</reference>
<dbReference type="RefSeq" id="WP_145352724.1">
    <property type="nucleotide sequence ID" value="NZ_CP036262.1"/>
</dbReference>
<evidence type="ECO:0000313" key="11">
    <source>
        <dbReference type="Proteomes" id="UP000320672"/>
    </source>
</evidence>
<keyword evidence="10" id="KW-0378">Hydrolase</keyword>
<keyword evidence="2" id="KW-1003">Cell membrane</keyword>
<dbReference type="Proteomes" id="UP000320672">
    <property type="component" value="Chromosome"/>
</dbReference>
<evidence type="ECO:0000256" key="2">
    <source>
        <dbReference type="ARBA" id="ARBA00022475"/>
    </source>
</evidence>
<feature type="transmembrane region" description="Helical" evidence="8">
    <location>
        <begin position="881"/>
        <end position="906"/>
    </location>
</feature>
<comment type="similarity">
    <text evidence="6">Belongs to the ABC-4 integral membrane protein family.</text>
</comment>
<keyword evidence="10" id="KW-0547">Nucleotide-binding</keyword>
<evidence type="ECO:0000313" key="10">
    <source>
        <dbReference type="EMBL" id="QDS94758.1"/>
    </source>
</evidence>
<evidence type="ECO:0000256" key="7">
    <source>
        <dbReference type="SAM" id="MobiDB-lite"/>
    </source>
</evidence>
<feature type="region of interest" description="Disordered" evidence="7">
    <location>
        <begin position="107"/>
        <end position="155"/>
    </location>
</feature>
<name>A0A517MIT4_9BACT</name>
<feature type="transmembrane region" description="Helical" evidence="8">
    <location>
        <begin position="542"/>
        <end position="565"/>
    </location>
</feature>
<dbReference type="AlphaFoldDB" id="A0A517MIT4"/>
<feature type="domain" description="ABC3 transporter permease C-terminal" evidence="9">
    <location>
        <begin position="328"/>
        <end position="444"/>
    </location>
</feature>
<accession>A0A517MIT4</accession>
<keyword evidence="3 8" id="KW-0812">Transmembrane</keyword>
<dbReference type="EMBL" id="CP036262">
    <property type="protein sequence ID" value="QDS94758.1"/>
    <property type="molecule type" value="Genomic_DNA"/>
</dbReference>
<feature type="transmembrane region" description="Helical" evidence="8">
    <location>
        <begin position="831"/>
        <end position="860"/>
    </location>
</feature>
<keyword evidence="11" id="KW-1185">Reference proteome</keyword>
<evidence type="ECO:0000256" key="1">
    <source>
        <dbReference type="ARBA" id="ARBA00004651"/>
    </source>
</evidence>
<feature type="transmembrane region" description="Helical" evidence="8">
    <location>
        <begin position="368"/>
        <end position="394"/>
    </location>
</feature>
<evidence type="ECO:0000256" key="6">
    <source>
        <dbReference type="ARBA" id="ARBA00038076"/>
    </source>
</evidence>
<comment type="subcellular location">
    <subcellularLocation>
        <location evidence="1">Cell membrane</location>
        <topology evidence="1">Multi-pass membrane protein</topology>
    </subcellularLocation>
</comment>
<dbReference type="GO" id="GO:0005524">
    <property type="term" value="F:ATP binding"/>
    <property type="evidence" value="ECO:0007669"/>
    <property type="project" value="UniProtKB-KW"/>
</dbReference>
<dbReference type="PANTHER" id="PTHR30572:SF4">
    <property type="entry name" value="ABC TRANSPORTER PERMEASE YTRF"/>
    <property type="match status" value="1"/>
</dbReference>
<dbReference type="OrthoDB" id="221467at2"/>
<keyword evidence="4 8" id="KW-1133">Transmembrane helix</keyword>
<feature type="transmembrane region" description="Helical" evidence="8">
    <location>
        <begin position="461"/>
        <end position="483"/>
    </location>
</feature>
<feature type="transmembrane region" description="Helical" evidence="8">
    <location>
        <begin position="326"/>
        <end position="348"/>
    </location>
</feature>
<feature type="domain" description="ABC3 transporter permease C-terminal" evidence="9">
    <location>
        <begin position="839"/>
        <end position="957"/>
    </location>
</feature>
<dbReference type="PANTHER" id="PTHR30572">
    <property type="entry name" value="MEMBRANE COMPONENT OF TRANSPORTER-RELATED"/>
    <property type="match status" value="1"/>
</dbReference>
<protein>
    <submittedName>
        <fullName evidence="10">Macrolide export ATP-binding/permease protein MacB</fullName>
        <ecNumber evidence="10">3.6.3.-</ecNumber>
    </submittedName>
</protein>
<dbReference type="EC" id="3.6.3.-" evidence="10"/>
<evidence type="ECO:0000256" key="5">
    <source>
        <dbReference type="ARBA" id="ARBA00023136"/>
    </source>
</evidence>
<keyword evidence="10" id="KW-0067">ATP-binding</keyword>
<dbReference type="InterPro" id="IPR003838">
    <property type="entry name" value="ABC3_permease_C"/>
</dbReference>
<evidence type="ECO:0000256" key="3">
    <source>
        <dbReference type="ARBA" id="ARBA00022692"/>
    </source>
</evidence>
<evidence type="ECO:0000256" key="8">
    <source>
        <dbReference type="SAM" id="Phobius"/>
    </source>
</evidence>
<dbReference type="Pfam" id="PF02687">
    <property type="entry name" value="FtsX"/>
    <property type="match status" value="2"/>
</dbReference>
<proteinExistence type="inferred from homology"/>
<dbReference type="GO" id="GO:0022857">
    <property type="term" value="F:transmembrane transporter activity"/>
    <property type="evidence" value="ECO:0007669"/>
    <property type="project" value="TreeGrafter"/>
</dbReference>
<keyword evidence="5 8" id="KW-0472">Membrane</keyword>
<feature type="transmembrane region" description="Helical" evidence="8">
    <location>
        <begin position="414"/>
        <end position="440"/>
    </location>
</feature>
<feature type="transmembrane region" description="Helical" evidence="8">
    <location>
        <begin position="926"/>
        <end position="952"/>
    </location>
</feature>
<dbReference type="GO" id="GO:0016787">
    <property type="term" value="F:hydrolase activity"/>
    <property type="evidence" value="ECO:0007669"/>
    <property type="project" value="UniProtKB-KW"/>
</dbReference>
<feature type="transmembrane region" description="Helical" evidence="8">
    <location>
        <begin position="489"/>
        <end position="515"/>
    </location>
</feature>
<organism evidence="10 11">
    <name type="scientific">Roseimaritima multifibrata</name>
    <dbReference type="NCBI Taxonomy" id="1930274"/>
    <lineage>
        <taxon>Bacteria</taxon>
        <taxon>Pseudomonadati</taxon>
        <taxon>Planctomycetota</taxon>
        <taxon>Planctomycetia</taxon>
        <taxon>Pirellulales</taxon>
        <taxon>Pirellulaceae</taxon>
        <taxon>Roseimaritima</taxon>
    </lineage>
</organism>